<dbReference type="Gene3D" id="3.40.630.30">
    <property type="match status" value="1"/>
</dbReference>
<organism evidence="4 5">
    <name type="scientific">Mesocricetibacter intestinalis</name>
    <dbReference type="NCBI Taxonomy" id="1521930"/>
    <lineage>
        <taxon>Bacteria</taxon>
        <taxon>Pseudomonadati</taxon>
        <taxon>Pseudomonadota</taxon>
        <taxon>Gammaproteobacteria</taxon>
        <taxon>Pasteurellales</taxon>
        <taxon>Pasteurellaceae</taxon>
        <taxon>Mesocricetibacter</taxon>
    </lineage>
</organism>
<gene>
    <name evidence="4" type="ORF">EDC45_2036</name>
</gene>
<accession>A0A4R6V6B7</accession>
<evidence type="ECO:0000256" key="1">
    <source>
        <dbReference type="ARBA" id="ARBA00022679"/>
    </source>
</evidence>
<dbReference type="PANTHER" id="PTHR43877">
    <property type="entry name" value="AMINOALKYLPHOSPHONATE N-ACETYLTRANSFERASE-RELATED-RELATED"/>
    <property type="match status" value="1"/>
</dbReference>
<dbReference type="OrthoDB" id="1821130at2"/>
<evidence type="ECO:0000313" key="4">
    <source>
        <dbReference type="EMBL" id="TDQ56214.1"/>
    </source>
</evidence>
<evidence type="ECO:0000313" key="5">
    <source>
        <dbReference type="Proteomes" id="UP000295657"/>
    </source>
</evidence>
<feature type="domain" description="N-acetyltransferase" evidence="3">
    <location>
        <begin position="3"/>
        <end position="140"/>
    </location>
</feature>
<dbReference type="Proteomes" id="UP000295657">
    <property type="component" value="Unassembled WGS sequence"/>
</dbReference>
<dbReference type="InterPro" id="IPR050832">
    <property type="entry name" value="Bact_Acetyltransf"/>
</dbReference>
<evidence type="ECO:0000256" key="2">
    <source>
        <dbReference type="ARBA" id="ARBA00023315"/>
    </source>
</evidence>
<dbReference type="SUPFAM" id="SSF55729">
    <property type="entry name" value="Acyl-CoA N-acyltransferases (Nat)"/>
    <property type="match status" value="1"/>
</dbReference>
<dbReference type="InterPro" id="IPR016181">
    <property type="entry name" value="Acyl_CoA_acyltransferase"/>
</dbReference>
<keyword evidence="2" id="KW-0012">Acyltransferase</keyword>
<dbReference type="Pfam" id="PF00583">
    <property type="entry name" value="Acetyltransf_1"/>
    <property type="match status" value="1"/>
</dbReference>
<sequence length="140" mass="15651">MSIKILPMQPQHYPQVYNLWCEIEGMDLNPTDDSPAAIATFLAANPELNYIALIKGEIVGTIMCGFDGRRATLYHVAVAAAYQKQGIASALLSRLEQILRQKGISKGRLLAFKSNEAATEFWQKSGWILQNKLNYFSKCL</sequence>
<name>A0A4R6V6B7_9PAST</name>
<dbReference type="PROSITE" id="PS51186">
    <property type="entry name" value="GNAT"/>
    <property type="match status" value="1"/>
</dbReference>
<evidence type="ECO:0000259" key="3">
    <source>
        <dbReference type="PROSITE" id="PS51186"/>
    </source>
</evidence>
<proteinExistence type="predicted"/>
<dbReference type="GO" id="GO:0016747">
    <property type="term" value="F:acyltransferase activity, transferring groups other than amino-acyl groups"/>
    <property type="evidence" value="ECO:0007669"/>
    <property type="project" value="InterPro"/>
</dbReference>
<keyword evidence="5" id="KW-1185">Reference proteome</keyword>
<dbReference type="CDD" id="cd04301">
    <property type="entry name" value="NAT_SF"/>
    <property type="match status" value="1"/>
</dbReference>
<keyword evidence="1" id="KW-0808">Transferase</keyword>
<reference evidence="4 5" key="1">
    <citation type="submission" date="2019-03" db="EMBL/GenBank/DDBJ databases">
        <title>Genomic Encyclopedia of Type Strains, Phase IV (KMG-IV): sequencing the most valuable type-strain genomes for metagenomic binning, comparative biology and taxonomic classification.</title>
        <authorList>
            <person name="Goeker M."/>
        </authorList>
    </citation>
    <scope>NUCLEOTIDE SEQUENCE [LARGE SCALE GENOMIC DNA]</scope>
    <source>
        <strain evidence="4 5">DSM 28403</strain>
    </source>
</reference>
<dbReference type="AlphaFoldDB" id="A0A4R6V6B7"/>
<dbReference type="EMBL" id="SNYQ01000013">
    <property type="protein sequence ID" value="TDQ56214.1"/>
    <property type="molecule type" value="Genomic_DNA"/>
</dbReference>
<dbReference type="RefSeq" id="WP_133546025.1">
    <property type="nucleotide sequence ID" value="NZ_SNYQ01000013.1"/>
</dbReference>
<dbReference type="InterPro" id="IPR000182">
    <property type="entry name" value="GNAT_dom"/>
</dbReference>
<protein>
    <submittedName>
        <fullName evidence="4">N-acetylglutamate synthase</fullName>
    </submittedName>
</protein>
<comment type="caution">
    <text evidence="4">The sequence shown here is derived from an EMBL/GenBank/DDBJ whole genome shotgun (WGS) entry which is preliminary data.</text>
</comment>